<dbReference type="PANTHER" id="PTHR34444:SF1">
    <property type="entry name" value="CILIA- AND FLAGELLA-ASSOCIATED PROTEIN 90"/>
    <property type="match status" value="1"/>
</dbReference>
<dbReference type="InterPro" id="IPR027901">
    <property type="entry name" value="CFAP90"/>
</dbReference>
<protein>
    <submittedName>
        <fullName evidence="1">Uncharacterized protein</fullName>
    </submittedName>
</protein>
<dbReference type="Proteomes" id="UP000694406">
    <property type="component" value="Unplaced"/>
</dbReference>
<dbReference type="GeneTree" id="ENSGT00390000015121"/>
<name>A0A8C5RZY8_LATLA</name>
<keyword evidence="2" id="KW-1185">Reference proteome</keyword>
<evidence type="ECO:0000313" key="1">
    <source>
        <dbReference type="Ensembl" id="ENSLLTP00000010099.1"/>
    </source>
</evidence>
<reference evidence="1" key="2">
    <citation type="submission" date="2025-09" db="UniProtKB">
        <authorList>
            <consortium name="Ensembl"/>
        </authorList>
    </citation>
    <scope>IDENTIFICATION</scope>
</reference>
<organism evidence="1 2">
    <name type="scientific">Laticauda laticaudata</name>
    <name type="common">Blue-ringed sea krait</name>
    <name type="synonym">Blue-lipped sea krait</name>
    <dbReference type="NCBI Taxonomy" id="8630"/>
    <lineage>
        <taxon>Eukaryota</taxon>
        <taxon>Metazoa</taxon>
        <taxon>Chordata</taxon>
        <taxon>Craniata</taxon>
        <taxon>Vertebrata</taxon>
        <taxon>Euteleostomi</taxon>
        <taxon>Lepidosauria</taxon>
        <taxon>Squamata</taxon>
        <taxon>Bifurcata</taxon>
        <taxon>Unidentata</taxon>
        <taxon>Episquamata</taxon>
        <taxon>Toxicofera</taxon>
        <taxon>Serpentes</taxon>
        <taxon>Colubroidea</taxon>
        <taxon>Elapidae</taxon>
        <taxon>Laticaudinae</taxon>
        <taxon>Laticauda</taxon>
    </lineage>
</organism>
<dbReference type="PANTHER" id="PTHR34444">
    <property type="entry name" value="LOC361192"/>
    <property type="match status" value="1"/>
</dbReference>
<sequence>MQEAQNGKEPKEEEELEGLEGVNEALIRKHQLPLSAQSAFSYVPSRHKDPPELSYFYQERKAGIVALYDCVFKRPIGYDAKLHRCDREHAKSRGLHINEEVIVKSQGDKNHDSPSFLLPHDSVQVLAAVNYCILQVCNGVL</sequence>
<reference evidence="1" key="1">
    <citation type="submission" date="2025-08" db="UniProtKB">
        <authorList>
            <consortium name="Ensembl"/>
        </authorList>
    </citation>
    <scope>IDENTIFICATION</scope>
</reference>
<dbReference type="AlphaFoldDB" id="A0A8C5RZY8"/>
<proteinExistence type="predicted"/>
<dbReference type="Pfam" id="PF15074">
    <property type="entry name" value="CFAP90"/>
    <property type="match status" value="1"/>
</dbReference>
<accession>A0A8C5RZY8</accession>
<dbReference type="Ensembl" id="ENSLLTT00000010474.1">
    <property type="protein sequence ID" value="ENSLLTP00000010099.1"/>
    <property type="gene ID" value="ENSLLTG00000007730.1"/>
</dbReference>
<evidence type="ECO:0000313" key="2">
    <source>
        <dbReference type="Proteomes" id="UP000694406"/>
    </source>
</evidence>